<evidence type="ECO:0000313" key="9">
    <source>
        <dbReference type="Proteomes" id="UP000000268"/>
    </source>
</evidence>
<accession>B0BZ76</accession>
<dbReference type="eggNOG" id="COG2303">
    <property type="taxonomic scope" value="Bacteria"/>
</dbReference>
<organism evidence="8 9">
    <name type="scientific">Acaryochloris marina (strain MBIC 11017)</name>
    <dbReference type="NCBI Taxonomy" id="329726"/>
    <lineage>
        <taxon>Bacteria</taxon>
        <taxon>Bacillati</taxon>
        <taxon>Cyanobacteriota</taxon>
        <taxon>Cyanophyceae</taxon>
        <taxon>Acaryochloridales</taxon>
        <taxon>Acaryochloridaceae</taxon>
        <taxon>Acaryochloris</taxon>
    </lineage>
</organism>
<dbReference type="RefSeq" id="WP_012164830.1">
    <property type="nucleotide sequence ID" value="NC_009925.1"/>
</dbReference>
<sequence>MQIIDNPTVENGESVDVSGSVIFDDATYAFQEVSEAETRQLLSTDTSVTFAGIQRGETFKILLLTDRYAPSNLVTLRNGIDGWTKDIYGVYSFGAWIFELERSSHPVSLSFKFFLNGQYWMDGHDLTVNNSGEHRFTDDPITHPNAGVIHFSSDAELHFLHSYDNLRTHESLQQQRRFPGNRQSIKEYDVIVIGSGMGGGIVADAVSDAGLDTLVLEIGGLQSPTHVGNAYADWDEIVSEHQVGHYDRKDNTNFLFGAQMALGGRSLYWSGIILRMQEWEYNYWPTAIRNFLRDEQQGGSDGYIRAETLMRKRKTLGNFQDRVVTHLKQKLPDMNITDLPRSRHQPNLNAQEMTNSVLFASTGVFSTADLLSDSKAFVADVGSRNLTVNLNHLVTHIRPDPNNPGRVSEVVCQDLVGHQERIYRGKVIVLAAGSIESPKIFLQSNLNDQSGKAGVGLTDHPYLFSSNYLIPESNSFAGDLNHAKVLLWAGDARADHYPFYAELLINPWYWHVRRADDDLWQRQPPENRRTEITMKFGFSKELIDSNSVESQGPSQKAAIRVANLTLSDTFIDQARQFRNRILTALEIPHNPNEGMGVAAHGGTVNHAGGTLRISADPTQGVVDENLKSHSYDNLYIADVSVFPYIPTANPSLTLGALALRLSDHIKNRLAN</sequence>
<evidence type="ECO:0000256" key="3">
    <source>
        <dbReference type="ARBA" id="ARBA00022630"/>
    </source>
</evidence>
<dbReference type="PANTHER" id="PTHR42784:SF1">
    <property type="entry name" value="PYRANOSE 2-OXIDASE"/>
    <property type="match status" value="1"/>
</dbReference>
<protein>
    <submittedName>
        <fullName evidence="8">Dehydrogenase, putative</fullName>
    </submittedName>
</protein>
<reference evidence="8 9" key="1">
    <citation type="journal article" date="2008" name="Proc. Natl. Acad. Sci. U.S.A.">
        <title>Niche adaptation and genome expansion in the chlorophyll d-producing cyanobacterium Acaryochloris marina.</title>
        <authorList>
            <person name="Swingley W.D."/>
            <person name="Chen M."/>
            <person name="Cheung P.C."/>
            <person name="Conrad A.L."/>
            <person name="Dejesa L.C."/>
            <person name="Hao J."/>
            <person name="Honchak B.M."/>
            <person name="Karbach L.E."/>
            <person name="Kurdoglu A."/>
            <person name="Lahiri S."/>
            <person name="Mastrian S.D."/>
            <person name="Miyashita H."/>
            <person name="Page L."/>
            <person name="Ramakrishna P."/>
            <person name="Satoh S."/>
            <person name="Sattley W.M."/>
            <person name="Shimada Y."/>
            <person name="Taylor H.L."/>
            <person name="Tomo T."/>
            <person name="Tsuchiya T."/>
            <person name="Wang Z.T."/>
            <person name="Raymond J."/>
            <person name="Mimuro M."/>
            <person name="Blankenship R.E."/>
            <person name="Touchman J.W."/>
        </authorList>
    </citation>
    <scope>NUCLEOTIDE SEQUENCE [LARGE SCALE GENOMIC DNA]</scope>
    <source>
        <strain evidence="9">MBIC 11017</strain>
    </source>
</reference>
<keyword evidence="3" id="KW-0285">Flavoprotein</keyword>
<comment type="cofactor">
    <cofactor evidence="1">
        <name>FAD</name>
        <dbReference type="ChEBI" id="CHEBI:57692"/>
    </cofactor>
</comment>
<evidence type="ECO:0000259" key="7">
    <source>
        <dbReference type="Pfam" id="PF05199"/>
    </source>
</evidence>
<evidence type="ECO:0000256" key="2">
    <source>
        <dbReference type="ARBA" id="ARBA00010790"/>
    </source>
</evidence>
<dbReference type="InterPro" id="IPR051473">
    <property type="entry name" value="P2Ox-like"/>
</dbReference>
<evidence type="ECO:0000313" key="8">
    <source>
        <dbReference type="EMBL" id="ABW29520.1"/>
    </source>
</evidence>
<dbReference type="STRING" id="329726.AM1_4544"/>
<evidence type="ECO:0000256" key="1">
    <source>
        <dbReference type="ARBA" id="ARBA00001974"/>
    </source>
</evidence>
<dbReference type="HOGENOM" id="CLU_452564_0_0_3"/>
<dbReference type="InterPro" id="IPR007867">
    <property type="entry name" value="GMC_OxRtase_C"/>
</dbReference>
<name>B0BZ76_ACAM1</name>
<dbReference type="AlphaFoldDB" id="B0BZ76"/>
<dbReference type="SUPFAM" id="SSF51905">
    <property type="entry name" value="FAD/NAD(P)-binding domain"/>
    <property type="match status" value="1"/>
</dbReference>
<dbReference type="GO" id="GO:0016614">
    <property type="term" value="F:oxidoreductase activity, acting on CH-OH group of donors"/>
    <property type="evidence" value="ECO:0007669"/>
    <property type="project" value="InterPro"/>
</dbReference>
<dbReference type="EMBL" id="CP000828">
    <property type="protein sequence ID" value="ABW29520.1"/>
    <property type="molecule type" value="Genomic_DNA"/>
</dbReference>
<dbReference type="KEGG" id="amr:AM1_4544"/>
<feature type="domain" description="Glucose-methanol-choline oxidoreductase N-terminal" evidence="6">
    <location>
        <begin position="374"/>
        <end position="461"/>
    </location>
</feature>
<dbReference type="Pfam" id="PF05199">
    <property type="entry name" value="GMC_oxred_C"/>
    <property type="match status" value="1"/>
</dbReference>
<dbReference type="InterPro" id="IPR000172">
    <property type="entry name" value="GMC_OxRdtase_N"/>
</dbReference>
<keyword evidence="4" id="KW-0274">FAD</keyword>
<dbReference type="OrthoDB" id="9798604at2"/>
<gene>
    <name evidence="8" type="ordered locus">AM1_4544</name>
</gene>
<evidence type="ECO:0000256" key="4">
    <source>
        <dbReference type="ARBA" id="ARBA00022827"/>
    </source>
</evidence>
<evidence type="ECO:0000256" key="5">
    <source>
        <dbReference type="ARBA" id="ARBA00023002"/>
    </source>
</evidence>
<proteinExistence type="inferred from homology"/>
<comment type="similarity">
    <text evidence="2">Belongs to the GMC oxidoreductase family.</text>
</comment>
<dbReference type="GO" id="GO:0050660">
    <property type="term" value="F:flavin adenine dinucleotide binding"/>
    <property type="evidence" value="ECO:0007669"/>
    <property type="project" value="InterPro"/>
</dbReference>
<dbReference type="InterPro" id="IPR036188">
    <property type="entry name" value="FAD/NAD-bd_sf"/>
</dbReference>
<feature type="domain" description="Glucose-methanol-choline oxidoreductase C-terminal" evidence="7">
    <location>
        <begin position="598"/>
        <end position="658"/>
    </location>
</feature>
<keyword evidence="5" id="KW-0560">Oxidoreductase</keyword>
<dbReference type="Pfam" id="PF00732">
    <property type="entry name" value="GMC_oxred_N"/>
    <property type="match status" value="1"/>
</dbReference>
<dbReference type="Gene3D" id="3.50.50.60">
    <property type="entry name" value="FAD/NAD(P)-binding domain"/>
    <property type="match status" value="2"/>
</dbReference>
<dbReference type="PANTHER" id="PTHR42784">
    <property type="entry name" value="PYRANOSE 2-OXIDASE"/>
    <property type="match status" value="1"/>
</dbReference>
<evidence type="ECO:0000259" key="6">
    <source>
        <dbReference type="Pfam" id="PF00732"/>
    </source>
</evidence>
<dbReference type="Proteomes" id="UP000000268">
    <property type="component" value="Chromosome"/>
</dbReference>
<keyword evidence="9" id="KW-1185">Reference proteome</keyword>